<comment type="caution">
    <text evidence="2">The sequence shown here is derived from an EMBL/GenBank/DDBJ whole genome shotgun (WGS) entry which is preliminary data.</text>
</comment>
<dbReference type="AlphaFoldDB" id="A0AAD9KFT4"/>
<organism evidence="2 3">
    <name type="scientific">Paralvinella palmiformis</name>
    <dbReference type="NCBI Taxonomy" id="53620"/>
    <lineage>
        <taxon>Eukaryota</taxon>
        <taxon>Metazoa</taxon>
        <taxon>Spiralia</taxon>
        <taxon>Lophotrochozoa</taxon>
        <taxon>Annelida</taxon>
        <taxon>Polychaeta</taxon>
        <taxon>Sedentaria</taxon>
        <taxon>Canalipalpata</taxon>
        <taxon>Terebellida</taxon>
        <taxon>Terebelliformia</taxon>
        <taxon>Alvinellidae</taxon>
        <taxon>Paralvinella</taxon>
    </lineage>
</organism>
<dbReference type="PANTHER" id="PTHR34153">
    <property type="entry name" value="SI:CH211-262H13.3-RELATED-RELATED"/>
    <property type="match status" value="1"/>
</dbReference>
<dbReference type="EMBL" id="JAODUP010000003">
    <property type="protein sequence ID" value="KAK2170384.1"/>
    <property type="molecule type" value="Genomic_DNA"/>
</dbReference>
<evidence type="ECO:0000256" key="1">
    <source>
        <dbReference type="SAM" id="MobiDB-lite"/>
    </source>
</evidence>
<keyword evidence="3" id="KW-1185">Reference proteome</keyword>
<dbReference type="Proteomes" id="UP001208570">
    <property type="component" value="Unassembled WGS sequence"/>
</dbReference>
<evidence type="ECO:0008006" key="4">
    <source>
        <dbReference type="Google" id="ProtNLM"/>
    </source>
</evidence>
<evidence type="ECO:0000313" key="3">
    <source>
        <dbReference type="Proteomes" id="UP001208570"/>
    </source>
</evidence>
<feature type="compositionally biased region" description="Low complexity" evidence="1">
    <location>
        <begin position="114"/>
        <end position="123"/>
    </location>
</feature>
<name>A0AAD9KFT4_9ANNE</name>
<proteinExistence type="predicted"/>
<reference evidence="2" key="1">
    <citation type="journal article" date="2023" name="Mol. Biol. Evol.">
        <title>Third-Generation Sequencing Reveals the Adaptive Role of the Epigenome in Three Deep-Sea Polychaetes.</title>
        <authorList>
            <person name="Perez M."/>
            <person name="Aroh O."/>
            <person name="Sun Y."/>
            <person name="Lan Y."/>
            <person name="Juniper S.K."/>
            <person name="Young C.R."/>
            <person name="Angers B."/>
            <person name="Qian P.Y."/>
        </authorList>
    </citation>
    <scope>NUCLEOTIDE SEQUENCE</scope>
    <source>
        <strain evidence="2">P08H-3</strain>
    </source>
</reference>
<gene>
    <name evidence="2" type="ORF">LSH36_3g22062</name>
</gene>
<feature type="region of interest" description="Disordered" evidence="1">
    <location>
        <begin position="104"/>
        <end position="126"/>
    </location>
</feature>
<dbReference type="PANTHER" id="PTHR34153:SF2">
    <property type="entry name" value="SI:CH211-262H13.3-RELATED"/>
    <property type="match status" value="1"/>
</dbReference>
<accession>A0AAD9KFT4</accession>
<evidence type="ECO:0000313" key="2">
    <source>
        <dbReference type="EMBL" id="KAK2170384.1"/>
    </source>
</evidence>
<protein>
    <recommendedName>
        <fullName evidence="4">DUF4806 domain-containing protein</fullName>
    </recommendedName>
</protein>
<sequence>MTYLVVKYIDSHEIVVIPSGWLNGNNCALWPPYKTSARINQAVQQNEVPGENWVAYPVKLLYMSEDIDQGQRLAKRRKWSVIYFNGDDEEEVLPKVAVTKTKSVNRLPHPPPISSNESSPSFPADDCTSALPVLQVPTPSNFSDVDIKPLVHCLQSTPLWHQENAPSALGVNQTSSRTLSQDERIIQLLEEIRSEQASQKILLMNILRKMGSMENADAELPEGLELPLKSHQELYNFESRLEDPTVSHLLIIGGISVEDNVRRVLRYIIATPLAMLISLSGKKNKISFEALRLKEVVFKAIRLSQGGSFERPTCSNSQIEKVVREWFRTAADRDGGRQRRANVSAHV</sequence>